<evidence type="ECO:0000256" key="1">
    <source>
        <dbReference type="ARBA" id="ARBA00004496"/>
    </source>
</evidence>
<name>A0A0H2RL18_9AGAM</name>
<proteinExistence type="inferred from homology"/>
<keyword evidence="8" id="KW-1185">Reference proteome</keyword>
<gene>
    <name evidence="7" type="ORF">SCHPADRAFT_875640</name>
</gene>
<feature type="binding site" evidence="6">
    <location>
        <position position="156"/>
    </location>
    <ligand>
        <name>substrate</name>
    </ligand>
</feature>
<dbReference type="EMBL" id="KQ085980">
    <property type="protein sequence ID" value="KLO12332.1"/>
    <property type="molecule type" value="Genomic_DNA"/>
</dbReference>
<dbReference type="InParanoid" id="A0A0H2RL18"/>
<dbReference type="InterPro" id="IPR019808">
    <property type="entry name" value="Histidine_triad_CS"/>
</dbReference>
<dbReference type="GO" id="GO:0000340">
    <property type="term" value="F:RNA 7-methylguanosine cap binding"/>
    <property type="evidence" value="ECO:0007669"/>
    <property type="project" value="TreeGrafter"/>
</dbReference>
<protein>
    <submittedName>
        <fullName evidence="7">Scavenger mRNA decapping enzyme</fullName>
    </submittedName>
</protein>
<evidence type="ECO:0000313" key="8">
    <source>
        <dbReference type="Proteomes" id="UP000053477"/>
    </source>
</evidence>
<dbReference type="Gene3D" id="3.30.200.40">
    <property type="entry name" value="Scavenger mRNA decapping enzyme, N-terminal domain"/>
    <property type="match status" value="1"/>
</dbReference>
<dbReference type="InterPro" id="IPR011145">
    <property type="entry name" value="Scavenger_mRNA_decap_enz_N"/>
</dbReference>
<dbReference type="Proteomes" id="UP000053477">
    <property type="component" value="Unassembled WGS sequence"/>
</dbReference>
<dbReference type="SUPFAM" id="SSF102860">
    <property type="entry name" value="mRNA decapping enzyme DcpS N-terminal domain"/>
    <property type="match status" value="1"/>
</dbReference>
<dbReference type="Pfam" id="PF11969">
    <property type="entry name" value="DcpS_C"/>
    <property type="match status" value="1"/>
</dbReference>
<dbReference type="PANTHER" id="PTHR12978">
    <property type="entry name" value="HISTIDINE TRIAD HIT PROTEIN MEMBER"/>
    <property type="match status" value="1"/>
</dbReference>
<evidence type="ECO:0000256" key="2">
    <source>
        <dbReference type="ARBA" id="ARBA00010208"/>
    </source>
</evidence>
<keyword evidence="3" id="KW-0963">Cytoplasm</keyword>
<dbReference type="GO" id="GO:0005634">
    <property type="term" value="C:nucleus"/>
    <property type="evidence" value="ECO:0007669"/>
    <property type="project" value="TreeGrafter"/>
</dbReference>
<evidence type="ECO:0000256" key="5">
    <source>
        <dbReference type="PIRSR" id="PIRSR028973-1"/>
    </source>
</evidence>
<evidence type="ECO:0000256" key="4">
    <source>
        <dbReference type="ARBA" id="ARBA00022553"/>
    </source>
</evidence>
<feature type="binding site" evidence="6">
    <location>
        <begin position="239"/>
        <end position="250"/>
    </location>
    <ligand>
        <name>substrate</name>
    </ligand>
</feature>
<dbReference type="FunCoup" id="A0A0H2RL18">
    <property type="interactions" value="472"/>
</dbReference>
<dbReference type="PIRSF" id="PIRSF028973">
    <property type="entry name" value="Scavenger_mRNA_decap_enz"/>
    <property type="match status" value="1"/>
</dbReference>
<comment type="subcellular location">
    <subcellularLocation>
        <location evidence="1">Cytoplasm</location>
    </subcellularLocation>
</comment>
<reference evidence="7 8" key="1">
    <citation type="submission" date="2015-04" db="EMBL/GenBank/DDBJ databases">
        <title>Complete genome sequence of Schizopora paradoxa KUC8140, a cosmopolitan wood degrader in East Asia.</title>
        <authorList>
            <consortium name="DOE Joint Genome Institute"/>
            <person name="Min B."/>
            <person name="Park H."/>
            <person name="Jang Y."/>
            <person name="Kim J.-J."/>
            <person name="Kim K.H."/>
            <person name="Pangilinan J."/>
            <person name="Lipzen A."/>
            <person name="Riley R."/>
            <person name="Grigoriev I.V."/>
            <person name="Spatafora J.W."/>
            <person name="Choi I.-G."/>
        </authorList>
    </citation>
    <scope>NUCLEOTIDE SEQUENCE [LARGE SCALE GENOMIC DNA]</scope>
    <source>
        <strain evidence="7 8">KUC8140</strain>
    </source>
</reference>
<evidence type="ECO:0000256" key="6">
    <source>
        <dbReference type="PIRSR" id="PIRSR028973-2"/>
    </source>
</evidence>
<feature type="binding site" evidence="6">
    <location>
        <position position="176"/>
    </location>
    <ligand>
        <name>substrate</name>
    </ligand>
</feature>
<dbReference type="GO" id="GO:0016787">
    <property type="term" value="F:hydrolase activity"/>
    <property type="evidence" value="ECO:0007669"/>
    <property type="project" value="InterPro"/>
</dbReference>
<feature type="binding site" evidence="6">
    <location>
        <position position="178"/>
    </location>
    <ligand>
        <name>substrate</name>
    </ligand>
</feature>
<dbReference type="Pfam" id="PF05652">
    <property type="entry name" value="DcpS"/>
    <property type="match status" value="1"/>
</dbReference>
<evidence type="ECO:0000313" key="7">
    <source>
        <dbReference type="EMBL" id="KLO12332.1"/>
    </source>
</evidence>
<dbReference type="PROSITE" id="PS00892">
    <property type="entry name" value="HIT_1"/>
    <property type="match status" value="1"/>
</dbReference>
<keyword evidence="4" id="KW-0597">Phosphoprotein</keyword>
<organism evidence="7 8">
    <name type="scientific">Schizopora paradoxa</name>
    <dbReference type="NCBI Taxonomy" id="27342"/>
    <lineage>
        <taxon>Eukaryota</taxon>
        <taxon>Fungi</taxon>
        <taxon>Dikarya</taxon>
        <taxon>Basidiomycota</taxon>
        <taxon>Agaricomycotina</taxon>
        <taxon>Agaricomycetes</taxon>
        <taxon>Hymenochaetales</taxon>
        <taxon>Schizoporaceae</taxon>
        <taxon>Schizopora</taxon>
    </lineage>
</organism>
<comment type="similarity">
    <text evidence="2">Belongs to the HIT family.</text>
</comment>
<dbReference type="GO" id="GO:0000932">
    <property type="term" value="C:P-body"/>
    <property type="evidence" value="ECO:0007669"/>
    <property type="project" value="TreeGrafter"/>
</dbReference>
<feature type="binding site" evidence="6">
    <location>
        <position position="146"/>
    </location>
    <ligand>
        <name>substrate</name>
    </ligand>
</feature>
<dbReference type="GO" id="GO:0000290">
    <property type="term" value="P:deadenylation-dependent decapping of nuclear-transcribed mRNA"/>
    <property type="evidence" value="ECO:0007669"/>
    <property type="project" value="InterPro"/>
</dbReference>
<dbReference type="STRING" id="27342.A0A0H2RL18"/>
<dbReference type="InterPro" id="IPR008594">
    <property type="entry name" value="DcpS/DCS2"/>
</dbReference>
<dbReference type="SUPFAM" id="SSF54197">
    <property type="entry name" value="HIT-like"/>
    <property type="match status" value="1"/>
</dbReference>
<dbReference type="PANTHER" id="PTHR12978:SF0">
    <property type="entry name" value="M7GPPPX DIPHOSPHATASE"/>
    <property type="match status" value="1"/>
</dbReference>
<dbReference type="Gene3D" id="3.30.428.10">
    <property type="entry name" value="HIT-like"/>
    <property type="match status" value="1"/>
</dbReference>
<evidence type="ECO:0000256" key="3">
    <source>
        <dbReference type="ARBA" id="ARBA00022490"/>
    </source>
</evidence>
<feature type="active site" description="Nucleophile" evidence="5">
    <location>
        <position position="248"/>
    </location>
</feature>
<dbReference type="OrthoDB" id="10264956at2759"/>
<sequence>MIIIPNFANIETIRSFVFERVLNDDPFTHSSALLGTLPSPVTGDRSPAIIRVERSPIAPNVATSLPGRLAKIKLIESTDIYSWLLGWLKNDVEVPDVKINIIFPATEVHIRKYTKQSTLMVQETPEIYERIVKPYIASFPASRTQWVEHILRGVSEADKVLYRDDSPQYGFVLLPDMKWDLTNISTLYLVAISLNRGIRSLRDLKKEHLGMLRSIKSEASRIVQEKWHLDPGCLRFFIHYQPSYYHFHVHIVNANYVGIPSMAAGQAHILEDVISLLELSPDDGPTILEKMTFSYGLGDQHGLFPLLHSSESAES</sequence>
<accession>A0A0H2RL18</accession>
<dbReference type="InterPro" id="IPR036265">
    <property type="entry name" value="HIT-like_sf"/>
</dbReference>
<dbReference type="AlphaFoldDB" id="A0A0H2RL18"/>